<dbReference type="RefSeq" id="WP_182014607.1">
    <property type="nucleotide sequence ID" value="NZ_CP055904.1"/>
</dbReference>
<evidence type="ECO:0000313" key="5">
    <source>
        <dbReference type="Proteomes" id="UP000514462"/>
    </source>
</evidence>
<dbReference type="Proteomes" id="UP000514462">
    <property type="component" value="Chromosome"/>
</dbReference>
<dbReference type="InterPro" id="IPR046076">
    <property type="entry name" value="DUF6094"/>
</dbReference>
<feature type="domain" description="DUF6094" evidence="3">
    <location>
        <begin position="11"/>
        <end position="198"/>
    </location>
</feature>
<dbReference type="GO" id="GO:0032259">
    <property type="term" value="P:methylation"/>
    <property type="evidence" value="ECO:0007669"/>
    <property type="project" value="UniProtKB-KW"/>
</dbReference>
<dbReference type="InterPro" id="IPR029063">
    <property type="entry name" value="SAM-dependent_MTases_sf"/>
</dbReference>
<dbReference type="EMBL" id="CP055904">
    <property type="protein sequence ID" value="QMR41512.1"/>
    <property type="molecule type" value="Genomic_DNA"/>
</dbReference>
<dbReference type="CDD" id="cd02440">
    <property type="entry name" value="AdoMet_MTases"/>
    <property type="match status" value="1"/>
</dbReference>
<dbReference type="InterPro" id="IPR002052">
    <property type="entry name" value="DNA_methylase_N6_adenine_CS"/>
</dbReference>
<evidence type="ECO:0000256" key="1">
    <source>
        <dbReference type="ARBA" id="ARBA00022603"/>
    </source>
</evidence>
<accession>A0AAP9U7K2</accession>
<proteinExistence type="predicted"/>
<gene>
    <name evidence="4" type="ORF">HV331_19305</name>
</gene>
<evidence type="ECO:0000313" key="4">
    <source>
        <dbReference type="EMBL" id="QMR41512.1"/>
    </source>
</evidence>
<organism evidence="4 5">
    <name type="scientific">Klebsiella aerogenes</name>
    <name type="common">Enterobacter aerogenes</name>
    <dbReference type="NCBI Taxonomy" id="548"/>
    <lineage>
        <taxon>Bacteria</taxon>
        <taxon>Pseudomonadati</taxon>
        <taxon>Pseudomonadota</taxon>
        <taxon>Gammaproteobacteria</taxon>
        <taxon>Enterobacterales</taxon>
        <taxon>Enterobacteriaceae</taxon>
        <taxon>Klebsiella/Raoultella group</taxon>
        <taxon>Klebsiella</taxon>
    </lineage>
</organism>
<reference evidence="5" key="1">
    <citation type="submission" date="2020-06" db="EMBL/GenBank/DDBJ databases">
        <title>REHAB project genomes.</title>
        <authorList>
            <person name="Shaw L.P."/>
        </authorList>
    </citation>
    <scope>NUCLEOTIDE SEQUENCE [LARGE SCALE GENOMIC DNA]</scope>
    <source>
        <strain evidence="5">RHBSTW-00938</strain>
    </source>
</reference>
<dbReference type="PROSITE" id="PS00092">
    <property type="entry name" value="N6_MTASE"/>
    <property type="match status" value="1"/>
</dbReference>
<evidence type="ECO:0000259" key="3">
    <source>
        <dbReference type="Pfam" id="PF19587"/>
    </source>
</evidence>
<dbReference type="AlphaFoldDB" id="A0AAP9U7K2"/>
<evidence type="ECO:0000256" key="2">
    <source>
        <dbReference type="ARBA" id="ARBA00022679"/>
    </source>
</evidence>
<keyword evidence="1 4" id="KW-0489">Methyltransferase</keyword>
<dbReference type="Pfam" id="PF19587">
    <property type="entry name" value="DUF6094"/>
    <property type="match status" value="1"/>
</dbReference>
<dbReference type="SUPFAM" id="SSF53335">
    <property type="entry name" value="S-adenosyl-L-methionine-dependent methyltransferases"/>
    <property type="match status" value="1"/>
</dbReference>
<dbReference type="Gene3D" id="3.40.50.150">
    <property type="entry name" value="Vaccinia Virus protein VP39"/>
    <property type="match status" value="1"/>
</dbReference>
<dbReference type="PRINTS" id="PR00507">
    <property type="entry name" value="N12N6MTFRASE"/>
</dbReference>
<keyword evidence="2" id="KW-0808">Transferase</keyword>
<sequence>MSLMFPRLARNFVRNGYFPTDEVTLEHLLGALEPDDGSGPIRLLDPCAGEGVAVTEFACHLGERSQAYAVEFDAERAAHCATLADLSLHADLMDTVISQQSFSLLFLNPPYGDQVKDDVPSEEKSGRQRLEKRFYQRTIDTLMYDGILILIVPFYTLDKAFCGWLANSFTDVQLFSAATDQFKQVVFMGRRVRRHQQKLAEVQRVYRTLIAVGKGDEKAVSLPECWPSRYQVPAVRQALKHFYRVTPDPLQLAEDIQQVQGLWPSFPTLLTLAPQVPRPPARHLSRWHLALALAAGAISGVITSPSGRTLVVRGTTWKMKQRKTDFTEDDDGNITETITLTDRFVPAISAWDMTPDSARFGELLSIR</sequence>
<name>A0AAP9U7K2_KLEAE</name>
<protein>
    <submittedName>
        <fullName evidence="4">Class I SAM-dependent methyltransferase</fullName>
    </submittedName>
</protein>
<dbReference type="GO" id="GO:0003676">
    <property type="term" value="F:nucleic acid binding"/>
    <property type="evidence" value="ECO:0007669"/>
    <property type="project" value="InterPro"/>
</dbReference>
<dbReference type="GO" id="GO:0008168">
    <property type="term" value="F:methyltransferase activity"/>
    <property type="evidence" value="ECO:0007669"/>
    <property type="project" value="UniProtKB-KW"/>
</dbReference>